<keyword evidence="4" id="KW-1185">Reference proteome</keyword>
<dbReference type="InterPro" id="IPR025110">
    <property type="entry name" value="AMP-bd_C"/>
</dbReference>
<gene>
    <name evidence="3" type="ORF">F0L68_41045</name>
</gene>
<proteinExistence type="predicted"/>
<accession>A0A5B2W6B2</accession>
<dbReference type="InterPro" id="IPR023213">
    <property type="entry name" value="CAT-like_dom_sf"/>
</dbReference>
<evidence type="ECO:0000256" key="1">
    <source>
        <dbReference type="ARBA" id="ARBA00001957"/>
    </source>
</evidence>
<dbReference type="PROSITE" id="PS50075">
    <property type="entry name" value="CARRIER"/>
    <property type="match status" value="1"/>
</dbReference>
<dbReference type="PANTHER" id="PTHR45527:SF1">
    <property type="entry name" value="FATTY ACID SYNTHASE"/>
    <property type="match status" value="1"/>
</dbReference>
<dbReference type="InterPro" id="IPR001242">
    <property type="entry name" value="Condensation_dom"/>
</dbReference>
<dbReference type="InterPro" id="IPR020845">
    <property type="entry name" value="AMP-binding_CS"/>
</dbReference>
<reference evidence="3 4" key="2">
    <citation type="submission" date="2019-09" db="EMBL/GenBank/DDBJ databases">
        <authorList>
            <person name="Jin C."/>
        </authorList>
    </citation>
    <scope>NUCLEOTIDE SEQUENCE [LARGE SCALE GENOMIC DNA]</scope>
    <source>
        <strain evidence="3 4">AN110305</strain>
    </source>
</reference>
<dbReference type="InterPro" id="IPR036736">
    <property type="entry name" value="ACP-like_sf"/>
</dbReference>
<dbReference type="Proteomes" id="UP000323454">
    <property type="component" value="Unassembled WGS sequence"/>
</dbReference>
<evidence type="ECO:0000313" key="3">
    <source>
        <dbReference type="EMBL" id="KAA2245917.1"/>
    </source>
</evidence>
<dbReference type="RefSeq" id="WP_149855328.1">
    <property type="nucleotide sequence ID" value="NZ_VUOB01000166.1"/>
</dbReference>
<dbReference type="GO" id="GO:0003824">
    <property type="term" value="F:catalytic activity"/>
    <property type="evidence" value="ECO:0007669"/>
    <property type="project" value="InterPro"/>
</dbReference>
<dbReference type="InterPro" id="IPR000873">
    <property type="entry name" value="AMP-dep_synth/lig_dom"/>
</dbReference>
<dbReference type="SUPFAM" id="SSF52777">
    <property type="entry name" value="CoA-dependent acyltransferases"/>
    <property type="match status" value="2"/>
</dbReference>
<dbReference type="EMBL" id="VUOB01000166">
    <property type="protein sequence ID" value="KAA2245917.1"/>
    <property type="molecule type" value="Genomic_DNA"/>
</dbReference>
<dbReference type="Gene3D" id="1.10.1200.10">
    <property type="entry name" value="ACP-like"/>
    <property type="match status" value="1"/>
</dbReference>
<dbReference type="GO" id="GO:0031177">
    <property type="term" value="F:phosphopantetheine binding"/>
    <property type="evidence" value="ECO:0007669"/>
    <property type="project" value="TreeGrafter"/>
</dbReference>
<dbReference type="PROSITE" id="PS00455">
    <property type="entry name" value="AMP_BINDING"/>
    <property type="match status" value="1"/>
</dbReference>
<dbReference type="CDD" id="cd19531">
    <property type="entry name" value="LCL_NRPS-like"/>
    <property type="match status" value="1"/>
</dbReference>
<feature type="domain" description="Carrier" evidence="2">
    <location>
        <begin position="79"/>
        <end position="154"/>
    </location>
</feature>
<dbReference type="SUPFAM" id="SSF56801">
    <property type="entry name" value="Acetyl-CoA synthetase-like"/>
    <property type="match status" value="2"/>
</dbReference>
<dbReference type="InterPro" id="IPR009081">
    <property type="entry name" value="PP-bd_ACP"/>
</dbReference>
<dbReference type="Pfam" id="PF00501">
    <property type="entry name" value="AMP-binding"/>
    <property type="match status" value="1"/>
</dbReference>
<dbReference type="OrthoDB" id="2378856at2"/>
<dbReference type="Gene3D" id="3.30.559.10">
    <property type="entry name" value="Chloramphenicol acetyltransferase-like domain"/>
    <property type="match status" value="1"/>
</dbReference>
<feature type="non-terminal residue" evidence="3">
    <location>
        <position position="1"/>
    </location>
</feature>
<evidence type="ECO:0000259" key="2">
    <source>
        <dbReference type="PROSITE" id="PS50075"/>
    </source>
</evidence>
<organism evidence="3 4">
    <name type="scientific">Solihabitans fulvus</name>
    <dbReference type="NCBI Taxonomy" id="1892852"/>
    <lineage>
        <taxon>Bacteria</taxon>
        <taxon>Bacillati</taxon>
        <taxon>Actinomycetota</taxon>
        <taxon>Actinomycetes</taxon>
        <taxon>Pseudonocardiales</taxon>
        <taxon>Pseudonocardiaceae</taxon>
        <taxon>Solihabitans</taxon>
    </lineage>
</organism>
<dbReference type="Gene3D" id="3.40.50.980">
    <property type="match status" value="2"/>
</dbReference>
<sequence length="855" mass="94483">HQAPNGLGQLVSYVVLQPGAALSSADLLDAIRQDLPPHMVPQHVVFLDAFPLNDNGKVDRGRLPLPEFGRAGLSTAYRAPRAGLETTVAEIFLDALGVPEIGADDDFFELGGDSISAARAIIRIRPVVDPDTPLRLLFDERTVANVARALGELTAKRAADPSRAVTLVSRDHALPLSSAQQQLWFLHQLDSAETTYNEPTAHLIRGELDVAALGRAVNALAARHETLRTYFVMDGDSPAQRAVAALTVPLPVEDLRALPEDERHRAVHAALAAESRVPFDFARPPLFRVALFRMRDDEWVLFVNTHHIVTDGWSSMLMISELGRFYAAESAGGEAPGELPFQYADYAVAQRQRLADGHLDDQISFWRNELADAPTLLELRTDRPRPPKQTDEGNTIPFVLDQVVTARIRQFCREHDLSVYMFLLSVFSLLLNRYTGQRDLVVGTAAANRHQPGLDELIGFFVNILPVRVSFAQDVDFRTHADRVREKSLAVYDNQEVPFDRIVQELRLSATLNHPPLVQVVFAYQNRFDQSLDLGPLSVTRLAVPHNHARYDLTLYATEREDRLDASVEYNTDLFDQDTITRLIDNFETLLGDVLDRPDTRLSELTVASAAEAELLAKWNDTATPFPSSCLHELFEVQAAANPDRIAVVLGDTELTYRELDERANQLAHLLQEHGVRPDSVVGLCVERSPEMVIALIAILKAGGAYLPLDPEAPANRLNQILTAARAVLCLVDRDRTDLTARALTLDAAARHGASFPVTKPASTVSGANLVSIYYTSGSTGMPKGVANTHTGWVNRMTWMQRQHQLKPGETILHKTTLTFDDAALEIFWPLAYAGTIALLPPGLHRDPRAIIDAA</sequence>
<feature type="non-terminal residue" evidence="3">
    <location>
        <position position="855"/>
    </location>
</feature>
<dbReference type="AlphaFoldDB" id="A0A5B2W6B2"/>
<evidence type="ECO:0000313" key="4">
    <source>
        <dbReference type="Proteomes" id="UP000323454"/>
    </source>
</evidence>
<dbReference type="FunFam" id="3.40.50.980:FF:000001">
    <property type="entry name" value="Non-ribosomal peptide synthetase"/>
    <property type="match status" value="1"/>
</dbReference>
<comment type="caution">
    <text evidence="3">The sequence shown here is derived from an EMBL/GenBank/DDBJ whole genome shotgun (WGS) entry which is preliminary data.</text>
</comment>
<dbReference type="GO" id="GO:0008610">
    <property type="term" value="P:lipid biosynthetic process"/>
    <property type="evidence" value="ECO:0007669"/>
    <property type="project" value="UniProtKB-ARBA"/>
</dbReference>
<dbReference type="SUPFAM" id="SSF47336">
    <property type="entry name" value="ACP-like"/>
    <property type="match status" value="1"/>
</dbReference>
<dbReference type="PANTHER" id="PTHR45527">
    <property type="entry name" value="NONRIBOSOMAL PEPTIDE SYNTHETASE"/>
    <property type="match status" value="1"/>
</dbReference>
<dbReference type="Pfam" id="PF00668">
    <property type="entry name" value="Condensation"/>
    <property type="match status" value="1"/>
</dbReference>
<dbReference type="GO" id="GO:0044550">
    <property type="term" value="P:secondary metabolite biosynthetic process"/>
    <property type="evidence" value="ECO:0007669"/>
    <property type="project" value="TreeGrafter"/>
</dbReference>
<protein>
    <submittedName>
        <fullName evidence="3">AMP-binding protein</fullName>
    </submittedName>
</protein>
<dbReference type="GO" id="GO:0043041">
    <property type="term" value="P:amino acid activation for nonribosomal peptide biosynthetic process"/>
    <property type="evidence" value="ECO:0007669"/>
    <property type="project" value="TreeGrafter"/>
</dbReference>
<dbReference type="InterPro" id="IPR045851">
    <property type="entry name" value="AMP-bd_C_sf"/>
</dbReference>
<comment type="cofactor">
    <cofactor evidence="1">
        <name>pantetheine 4'-phosphate</name>
        <dbReference type="ChEBI" id="CHEBI:47942"/>
    </cofactor>
</comment>
<reference evidence="3 4" key="1">
    <citation type="submission" date="2019-09" db="EMBL/GenBank/DDBJ databases">
        <title>Goodfellowia gen. nov., a new genus of the Pseudonocardineae related to Actinoalloteichus, containing Goodfellowia coeruleoviolacea gen. nov., comb. nov. gen. nov., comb. nov.</title>
        <authorList>
            <person name="Labeda D."/>
        </authorList>
    </citation>
    <scope>NUCLEOTIDE SEQUENCE [LARGE SCALE GENOMIC DNA]</scope>
    <source>
        <strain evidence="3 4">AN110305</strain>
    </source>
</reference>
<name>A0A5B2W6B2_9PSEU</name>
<dbReference type="Pfam" id="PF13193">
    <property type="entry name" value="AMP-binding_C"/>
    <property type="match status" value="1"/>
</dbReference>
<dbReference type="GO" id="GO:0005737">
    <property type="term" value="C:cytoplasm"/>
    <property type="evidence" value="ECO:0007669"/>
    <property type="project" value="TreeGrafter"/>
</dbReference>
<dbReference type="Pfam" id="PF00550">
    <property type="entry name" value="PP-binding"/>
    <property type="match status" value="1"/>
</dbReference>
<dbReference type="Gene3D" id="3.30.559.30">
    <property type="entry name" value="Nonribosomal peptide synthetase, condensation domain"/>
    <property type="match status" value="1"/>
</dbReference>
<dbReference type="Gene3D" id="3.30.300.30">
    <property type="match status" value="1"/>
</dbReference>